<evidence type="ECO:0000256" key="2">
    <source>
        <dbReference type="SAM" id="SignalP"/>
    </source>
</evidence>
<reference evidence="4" key="1">
    <citation type="journal article" date="2021" name="Nat. Commun.">
        <title>Genetic determinants of endophytism in the Arabidopsis root mycobiome.</title>
        <authorList>
            <person name="Mesny F."/>
            <person name="Miyauchi S."/>
            <person name="Thiergart T."/>
            <person name="Pickel B."/>
            <person name="Atanasova L."/>
            <person name="Karlsson M."/>
            <person name="Huettel B."/>
            <person name="Barry K.W."/>
            <person name="Haridas S."/>
            <person name="Chen C."/>
            <person name="Bauer D."/>
            <person name="Andreopoulos W."/>
            <person name="Pangilinan J."/>
            <person name="LaButti K."/>
            <person name="Riley R."/>
            <person name="Lipzen A."/>
            <person name="Clum A."/>
            <person name="Drula E."/>
            <person name="Henrissat B."/>
            <person name="Kohler A."/>
            <person name="Grigoriev I.V."/>
            <person name="Martin F.M."/>
            <person name="Hacquard S."/>
        </authorList>
    </citation>
    <scope>NUCLEOTIDE SEQUENCE</scope>
    <source>
        <strain evidence="4">MPI-SDFR-AT-0073</strain>
    </source>
</reference>
<dbReference type="PANTHER" id="PTHR34315:SF9">
    <property type="entry name" value="INTRADIOL RING-CLEAVAGE DIOXYGENASES DOMAIN-CONTAINING PROTEIN-RELATED"/>
    <property type="match status" value="1"/>
</dbReference>
<dbReference type="GeneID" id="70134908"/>
<dbReference type="OrthoDB" id="121380at2759"/>
<feature type="domain" description="Intradiol ring-cleavage dioxygenases" evidence="3">
    <location>
        <begin position="135"/>
        <end position="225"/>
    </location>
</feature>
<gene>
    <name evidence="4" type="ORF">BKA67DRAFT_649634</name>
</gene>
<keyword evidence="2" id="KW-0732">Signal</keyword>
<dbReference type="EMBL" id="JAGPXC010000008">
    <property type="protein sequence ID" value="KAH6647972.1"/>
    <property type="molecule type" value="Genomic_DNA"/>
</dbReference>
<dbReference type="CDD" id="cd03457">
    <property type="entry name" value="intradiol_dioxygenase_like"/>
    <property type="match status" value="1"/>
</dbReference>
<dbReference type="RefSeq" id="XP_045954484.1">
    <property type="nucleotide sequence ID" value="XM_046106017.1"/>
</dbReference>
<feature type="chain" id="PRO_5040443340" evidence="2">
    <location>
        <begin position="20"/>
        <end position="376"/>
    </location>
</feature>
<evidence type="ECO:0000259" key="3">
    <source>
        <dbReference type="Pfam" id="PF00775"/>
    </source>
</evidence>
<dbReference type="SUPFAM" id="SSF49482">
    <property type="entry name" value="Aromatic compound dioxygenase"/>
    <property type="match status" value="1"/>
</dbReference>
<keyword evidence="5" id="KW-1185">Reference proteome</keyword>
<dbReference type="InterPro" id="IPR015889">
    <property type="entry name" value="Intradiol_dOase_core"/>
</dbReference>
<feature type="compositionally biased region" description="Low complexity" evidence="1">
    <location>
        <begin position="359"/>
        <end position="376"/>
    </location>
</feature>
<dbReference type="PANTHER" id="PTHR34315">
    <property type="match status" value="1"/>
</dbReference>
<dbReference type="GO" id="GO:0016702">
    <property type="term" value="F:oxidoreductase activity, acting on single donors with incorporation of molecular oxygen, incorporation of two atoms of oxygen"/>
    <property type="evidence" value="ECO:0007669"/>
    <property type="project" value="InterPro"/>
</dbReference>
<sequence>MRFTTISTTVAVLSGLGVAHPGGHDSMTNSELLAKRSMYENAKRGLSACSSKLAASGLERRAIERRNAIVAELQAKKKLKRDEATVLATDHNRTADGITLDTPESELFASNGTCVINPVSEFGPFWVKGEYVRSELVEDQPGVPVIIDGQFLNAETCEPIEGLYWDIWNCNSTGVYSGVYASNNGAGLADPGNINTTFLRGIQETDSDGVAQFSTLFPGHYDGRATHTHVIAHIDATQLENGTITGGNAAFVGHLFWDQQLIYDIEALSPYNENTISITDNADDSIFPNEAATIDPVFNYVQLGDDLQDGLFAWITIAINVTASYAESYSFELTEDGGEAVTAGDDISGGGAGGGGSAPSGSAGAAPSGTGAPSKC</sequence>
<keyword evidence="4" id="KW-0223">Dioxygenase</keyword>
<dbReference type="Gene3D" id="2.60.130.10">
    <property type="entry name" value="Aromatic compound dioxygenase"/>
    <property type="match status" value="1"/>
</dbReference>
<feature type="region of interest" description="Disordered" evidence="1">
    <location>
        <begin position="340"/>
        <end position="376"/>
    </location>
</feature>
<proteinExistence type="predicted"/>
<evidence type="ECO:0000256" key="1">
    <source>
        <dbReference type="SAM" id="MobiDB-lite"/>
    </source>
</evidence>
<accession>A0A9P8ZSF6</accession>
<dbReference type="Pfam" id="PF00775">
    <property type="entry name" value="Dioxygenase_C"/>
    <property type="match status" value="1"/>
</dbReference>
<dbReference type="AlphaFoldDB" id="A0A9P8ZSF6"/>
<name>A0A9P8ZSF6_9PEZI</name>
<evidence type="ECO:0000313" key="4">
    <source>
        <dbReference type="EMBL" id="KAH6647972.1"/>
    </source>
</evidence>
<protein>
    <submittedName>
        <fullName evidence="4">Intradiol ring-cleavage dioxygenase</fullName>
    </submittedName>
</protein>
<evidence type="ECO:0000313" key="5">
    <source>
        <dbReference type="Proteomes" id="UP000758603"/>
    </source>
</evidence>
<keyword evidence="4" id="KW-0560">Oxidoreductase</keyword>
<comment type="caution">
    <text evidence="4">The sequence shown here is derived from an EMBL/GenBank/DDBJ whole genome shotgun (WGS) entry which is preliminary data.</text>
</comment>
<dbReference type="GO" id="GO:0008199">
    <property type="term" value="F:ferric iron binding"/>
    <property type="evidence" value="ECO:0007669"/>
    <property type="project" value="InterPro"/>
</dbReference>
<organism evidence="4 5">
    <name type="scientific">Truncatella angustata</name>
    <dbReference type="NCBI Taxonomy" id="152316"/>
    <lineage>
        <taxon>Eukaryota</taxon>
        <taxon>Fungi</taxon>
        <taxon>Dikarya</taxon>
        <taxon>Ascomycota</taxon>
        <taxon>Pezizomycotina</taxon>
        <taxon>Sordariomycetes</taxon>
        <taxon>Xylariomycetidae</taxon>
        <taxon>Amphisphaeriales</taxon>
        <taxon>Sporocadaceae</taxon>
        <taxon>Truncatella</taxon>
    </lineage>
</organism>
<dbReference type="InterPro" id="IPR000627">
    <property type="entry name" value="Intradiol_dOase_C"/>
</dbReference>
<feature type="compositionally biased region" description="Gly residues" evidence="1">
    <location>
        <begin position="347"/>
        <end position="358"/>
    </location>
</feature>
<dbReference type="Proteomes" id="UP000758603">
    <property type="component" value="Unassembled WGS sequence"/>
</dbReference>
<feature type="signal peptide" evidence="2">
    <location>
        <begin position="1"/>
        <end position="19"/>
    </location>
</feature>